<keyword evidence="4" id="KW-1185">Reference proteome</keyword>
<dbReference type="GO" id="GO:0016853">
    <property type="term" value="F:isomerase activity"/>
    <property type="evidence" value="ECO:0007669"/>
    <property type="project" value="InterPro"/>
</dbReference>
<dbReference type="SUPFAM" id="SSF52096">
    <property type="entry name" value="ClpP/crotonase"/>
    <property type="match status" value="1"/>
</dbReference>
<dbReference type="InterPro" id="IPR018376">
    <property type="entry name" value="Enoyl-CoA_hyd/isom_CS"/>
</dbReference>
<dbReference type="PANTHER" id="PTHR43149">
    <property type="entry name" value="ENOYL-COA HYDRATASE"/>
    <property type="match status" value="1"/>
</dbReference>
<dbReference type="Pfam" id="PF00378">
    <property type="entry name" value="ECH_1"/>
    <property type="match status" value="1"/>
</dbReference>
<name>A0AA46TLL4_9ACTN</name>
<comment type="similarity">
    <text evidence="1 2">Belongs to the enoyl-CoA hydratase/isomerase family.</text>
</comment>
<dbReference type="InterPro" id="IPR029045">
    <property type="entry name" value="ClpP/crotonase-like_dom_sf"/>
</dbReference>
<dbReference type="EMBL" id="CP094970">
    <property type="protein sequence ID" value="UYM07531.1"/>
    <property type="molecule type" value="Genomic_DNA"/>
</dbReference>
<evidence type="ECO:0000256" key="2">
    <source>
        <dbReference type="RuleBase" id="RU003707"/>
    </source>
</evidence>
<gene>
    <name evidence="3" type="ORF">L0C25_10810</name>
</gene>
<reference evidence="3" key="1">
    <citation type="submission" date="2022-01" db="EMBL/GenBank/DDBJ databases">
        <title>Nocardioidaceae gen. sp. A5X3R13.</title>
        <authorList>
            <person name="Lopez Marin M.A."/>
            <person name="Uhlik O."/>
        </authorList>
    </citation>
    <scope>NUCLEOTIDE SEQUENCE</scope>
    <source>
        <strain evidence="3">A5X3R13</strain>
    </source>
</reference>
<protein>
    <submittedName>
        <fullName evidence="3">Crotonase/enoyl-CoA hydratase family protein</fullName>
    </submittedName>
</protein>
<evidence type="ECO:0000313" key="4">
    <source>
        <dbReference type="Proteomes" id="UP001164390"/>
    </source>
</evidence>
<accession>A0AA46TLL4</accession>
<evidence type="ECO:0000313" key="3">
    <source>
        <dbReference type="EMBL" id="UYM07531.1"/>
    </source>
</evidence>
<dbReference type="InterPro" id="IPR001753">
    <property type="entry name" value="Enoyl-CoA_hydra/iso"/>
</dbReference>
<proteinExistence type="inferred from homology"/>
<dbReference type="InterPro" id="IPR045002">
    <property type="entry name" value="Ech1-like"/>
</dbReference>
<evidence type="ECO:0000256" key="1">
    <source>
        <dbReference type="ARBA" id="ARBA00005254"/>
    </source>
</evidence>
<dbReference type="PANTHER" id="PTHR43149:SF1">
    <property type="entry name" value="DELTA(3,5)-DELTA(2,4)-DIENOYL-COA ISOMERASE, MITOCHONDRIAL"/>
    <property type="match status" value="1"/>
</dbReference>
<dbReference type="PROSITE" id="PS00166">
    <property type="entry name" value="ENOYL_COA_HYDRATASE"/>
    <property type="match status" value="1"/>
</dbReference>
<dbReference type="CDD" id="cd06558">
    <property type="entry name" value="crotonase-like"/>
    <property type="match status" value="1"/>
</dbReference>
<dbReference type="NCBIfam" id="NF005699">
    <property type="entry name" value="PRK07509.1"/>
    <property type="match status" value="1"/>
</dbReference>
<sequence>MPTEQQSRRVEVEVREQIAYVRLTRSDKLNGLDLAMLEQLVDAARTLRRDRSVRAAILLGDGPAFSSGLDFASVLKRPSRLALAFVRWPWRATNLFQRVCWEWRTLPIPVVAVLHGHCYGGAMQLALAADFRFATPDCSLAILEAKWGLIPDMTGSVTLRELVGADTAKRLVMTGETFDGTYAKQIGLVTEVAADPQEEAEKLIAQLAARSPDSVAAAKALLNRTRTAPVRAALRVERSLQLGLLRGANSKIARAAAMTGKQARFKPRR</sequence>
<dbReference type="RefSeq" id="WP_271636507.1">
    <property type="nucleotide sequence ID" value="NZ_CP094970.1"/>
</dbReference>
<dbReference type="KEGG" id="sgrg:L0C25_10810"/>
<dbReference type="AlphaFoldDB" id="A0AA46TLL4"/>
<dbReference type="Proteomes" id="UP001164390">
    <property type="component" value="Chromosome"/>
</dbReference>
<dbReference type="Gene3D" id="3.90.226.10">
    <property type="entry name" value="2-enoyl-CoA Hydratase, Chain A, domain 1"/>
    <property type="match status" value="1"/>
</dbReference>
<organism evidence="3 4">
    <name type="scientific">Solicola gregarius</name>
    <dbReference type="NCBI Taxonomy" id="2908642"/>
    <lineage>
        <taxon>Bacteria</taxon>
        <taxon>Bacillati</taxon>
        <taxon>Actinomycetota</taxon>
        <taxon>Actinomycetes</taxon>
        <taxon>Propionibacteriales</taxon>
        <taxon>Nocardioidaceae</taxon>
        <taxon>Solicola</taxon>
    </lineage>
</organism>